<evidence type="ECO:0000313" key="1">
    <source>
        <dbReference type="EMBL" id="CAH2013167.1"/>
    </source>
</evidence>
<dbReference type="Proteomes" id="UP001152888">
    <property type="component" value="Unassembled WGS sequence"/>
</dbReference>
<dbReference type="AlphaFoldDB" id="A0A9P0QA33"/>
<dbReference type="PANTHER" id="PTHR34239:SF2">
    <property type="entry name" value="TRANSPOSABLE ELEMENT P TRANSPOSASE_THAP9 CONSERVED DOMAIN-CONTAINING PROTEIN"/>
    <property type="match status" value="1"/>
</dbReference>
<dbReference type="OrthoDB" id="6763476at2759"/>
<evidence type="ECO:0000313" key="2">
    <source>
        <dbReference type="Proteomes" id="UP001152888"/>
    </source>
</evidence>
<comment type="caution">
    <text evidence="1">The sequence shown here is derived from an EMBL/GenBank/DDBJ whole genome shotgun (WGS) entry which is preliminary data.</text>
</comment>
<accession>A0A9P0QA33</accession>
<sequence length="115" mass="12915">MHLVMLNRAEDSNERPEIHEGIACLWKEILTEGIDRENRNQMLNKYSIIKNCKTLLAPSVNGEIMEALEIEALKKTDNFLSKLQDQLGSALSALAVPLDSMFSKPSENTNSLVEN</sequence>
<name>A0A9P0QA33_ACAOB</name>
<gene>
    <name evidence="1" type="ORF">ACAOBT_LOCUS33249</name>
</gene>
<keyword evidence="2" id="KW-1185">Reference proteome</keyword>
<proteinExistence type="predicted"/>
<dbReference type="PANTHER" id="PTHR34239">
    <property type="entry name" value="APPLE DOMAIN-CONTAINING PROTEIN"/>
    <property type="match status" value="1"/>
</dbReference>
<protein>
    <submittedName>
        <fullName evidence="1">Uncharacterized protein</fullName>
    </submittedName>
</protein>
<reference evidence="1" key="1">
    <citation type="submission" date="2022-03" db="EMBL/GenBank/DDBJ databases">
        <authorList>
            <person name="Sayadi A."/>
        </authorList>
    </citation>
    <scope>NUCLEOTIDE SEQUENCE</scope>
</reference>
<organism evidence="1 2">
    <name type="scientific">Acanthoscelides obtectus</name>
    <name type="common">Bean weevil</name>
    <name type="synonym">Bruchus obtectus</name>
    <dbReference type="NCBI Taxonomy" id="200917"/>
    <lineage>
        <taxon>Eukaryota</taxon>
        <taxon>Metazoa</taxon>
        <taxon>Ecdysozoa</taxon>
        <taxon>Arthropoda</taxon>
        <taxon>Hexapoda</taxon>
        <taxon>Insecta</taxon>
        <taxon>Pterygota</taxon>
        <taxon>Neoptera</taxon>
        <taxon>Endopterygota</taxon>
        <taxon>Coleoptera</taxon>
        <taxon>Polyphaga</taxon>
        <taxon>Cucujiformia</taxon>
        <taxon>Chrysomeloidea</taxon>
        <taxon>Chrysomelidae</taxon>
        <taxon>Bruchinae</taxon>
        <taxon>Bruchini</taxon>
        <taxon>Acanthoscelides</taxon>
    </lineage>
</organism>
<dbReference type="EMBL" id="CAKOFQ010008277">
    <property type="protein sequence ID" value="CAH2013167.1"/>
    <property type="molecule type" value="Genomic_DNA"/>
</dbReference>